<dbReference type="PANTHER" id="PTHR15615">
    <property type="match status" value="1"/>
</dbReference>
<reference evidence="6" key="1">
    <citation type="submission" date="2022-02" db="EMBL/GenBank/DDBJ databases">
        <authorList>
            <person name="Henning P.M."/>
            <person name="McCubbin A.G."/>
            <person name="Shore J.S."/>
        </authorList>
    </citation>
    <scope>NUCLEOTIDE SEQUENCE</scope>
    <source>
        <strain evidence="6">F60SS</strain>
        <tissue evidence="6">Leaves</tissue>
    </source>
</reference>
<gene>
    <name evidence="6" type="ORF">Tsubulata_029126</name>
</gene>
<evidence type="ECO:0000256" key="1">
    <source>
        <dbReference type="ARBA" id="ARBA00007215"/>
    </source>
</evidence>
<sequence>MEGFQESQIVPNVITSLSTLLERVVEANDISSSQLSPHQKKLKKSSAFNGLTKPPISIKSYLERIFQYANCSHSCFVVAYVYLDRFSRRQPCFPINSFSVHRLLITSVLVSAKFLDDLYYNNAFYARVGGISLEEMNILEVDFLFGLGFHLNVTPTTFHTYYGYLGREMLMQSPLQVSNLGRSLKAHCCINEDESTYQEQLAA</sequence>
<evidence type="ECO:0000313" key="7">
    <source>
        <dbReference type="Proteomes" id="UP001141552"/>
    </source>
</evidence>
<keyword evidence="3 5" id="KW-0195">Cyclin</keyword>
<dbReference type="InterPro" id="IPR036915">
    <property type="entry name" value="Cyclin-like_sf"/>
</dbReference>
<keyword evidence="7" id="KW-1185">Reference proteome</keyword>
<dbReference type="PANTHER" id="PTHR15615:SF101">
    <property type="entry name" value="CYCLIN-U4-1"/>
    <property type="match status" value="1"/>
</dbReference>
<dbReference type="EMBL" id="JAKUCV010006296">
    <property type="protein sequence ID" value="KAJ4827944.1"/>
    <property type="molecule type" value="Genomic_DNA"/>
</dbReference>
<accession>A0A9Q0FAK0</accession>
<reference evidence="6" key="2">
    <citation type="journal article" date="2023" name="Plants (Basel)">
        <title>Annotation of the Turnera subulata (Passifloraceae) Draft Genome Reveals the S-Locus Evolved after the Divergence of Turneroideae from Passifloroideae in a Stepwise Manner.</title>
        <authorList>
            <person name="Henning P.M."/>
            <person name="Roalson E.H."/>
            <person name="Mir W."/>
            <person name="McCubbin A.G."/>
            <person name="Shore J.S."/>
        </authorList>
    </citation>
    <scope>NUCLEOTIDE SEQUENCE</scope>
    <source>
        <strain evidence="6">F60SS</strain>
    </source>
</reference>
<dbReference type="InterPro" id="IPR012389">
    <property type="entry name" value="Cyclin_P/U"/>
</dbReference>
<dbReference type="OrthoDB" id="337735at2759"/>
<organism evidence="6 7">
    <name type="scientific">Turnera subulata</name>
    <dbReference type="NCBI Taxonomy" id="218843"/>
    <lineage>
        <taxon>Eukaryota</taxon>
        <taxon>Viridiplantae</taxon>
        <taxon>Streptophyta</taxon>
        <taxon>Embryophyta</taxon>
        <taxon>Tracheophyta</taxon>
        <taxon>Spermatophyta</taxon>
        <taxon>Magnoliopsida</taxon>
        <taxon>eudicotyledons</taxon>
        <taxon>Gunneridae</taxon>
        <taxon>Pentapetalae</taxon>
        <taxon>rosids</taxon>
        <taxon>fabids</taxon>
        <taxon>Malpighiales</taxon>
        <taxon>Passifloraceae</taxon>
        <taxon>Turnera</taxon>
    </lineage>
</organism>
<evidence type="ECO:0000256" key="4">
    <source>
        <dbReference type="ARBA" id="ARBA00023306"/>
    </source>
</evidence>
<evidence type="ECO:0000256" key="2">
    <source>
        <dbReference type="ARBA" id="ARBA00022618"/>
    </source>
</evidence>
<keyword evidence="2" id="KW-0132">Cell division</keyword>
<dbReference type="InterPro" id="IPR013922">
    <property type="entry name" value="Cyclin_PHO80-like"/>
</dbReference>
<dbReference type="Pfam" id="PF08613">
    <property type="entry name" value="Cyclin"/>
    <property type="match status" value="1"/>
</dbReference>
<dbReference type="SUPFAM" id="SSF47954">
    <property type="entry name" value="Cyclin-like"/>
    <property type="match status" value="1"/>
</dbReference>
<dbReference type="Gene3D" id="1.10.472.10">
    <property type="entry name" value="Cyclin-like"/>
    <property type="match status" value="1"/>
</dbReference>
<comment type="caution">
    <text evidence="6">The sequence shown here is derived from an EMBL/GenBank/DDBJ whole genome shotgun (WGS) entry which is preliminary data.</text>
</comment>
<dbReference type="Proteomes" id="UP001141552">
    <property type="component" value="Unassembled WGS sequence"/>
</dbReference>
<evidence type="ECO:0000313" key="6">
    <source>
        <dbReference type="EMBL" id="KAJ4827944.1"/>
    </source>
</evidence>
<proteinExistence type="inferred from homology"/>
<evidence type="ECO:0000256" key="5">
    <source>
        <dbReference type="PIRNR" id="PIRNR027110"/>
    </source>
</evidence>
<dbReference type="AlphaFoldDB" id="A0A9Q0FAK0"/>
<dbReference type="GO" id="GO:0019901">
    <property type="term" value="F:protein kinase binding"/>
    <property type="evidence" value="ECO:0007669"/>
    <property type="project" value="UniProtKB-UniRule"/>
</dbReference>
<dbReference type="GO" id="GO:0051301">
    <property type="term" value="P:cell division"/>
    <property type="evidence" value="ECO:0007669"/>
    <property type="project" value="UniProtKB-UniRule"/>
</dbReference>
<protein>
    <recommendedName>
        <fullName evidence="5">Cyclin</fullName>
    </recommendedName>
</protein>
<comment type="similarity">
    <text evidence="1">Belongs to the cyclin family. Cyclin U/P subfamily.</text>
</comment>
<name>A0A9Q0FAK0_9ROSI</name>
<keyword evidence="4" id="KW-0131">Cell cycle</keyword>
<dbReference type="PIRSF" id="PIRSF027110">
    <property type="entry name" value="PREG"/>
    <property type="match status" value="1"/>
</dbReference>
<evidence type="ECO:0000256" key="3">
    <source>
        <dbReference type="ARBA" id="ARBA00023127"/>
    </source>
</evidence>